<name>A0A9N9W7J7_9HYPO</name>
<dbReference type="EMBL" id="CABFOC020000007">
    <property type="protein sequence ID" value="CAH0044589.1"/>
    <property type="molecule type" value="Genomic_DNA"/>
</dbReference>
<sequence length="331" mass="37886">MKRYRDVRSYMELRREEIREYGIPFVEKDYQKYKALYGVVKRPWFTRTWIIQEIALAREAVICCGKWEILWSSLAPAWDFVEVLRVAGFFQLMSGSRSGSTVVDLDETVAAISSDKRLPLIDLLCHHSHAQVTDERDRVFALKGIVSDSDTIRVDYDKPMIQVFWDTALAVMNKSRNLDLLSDAAVRPTPTDPDWPSWLPAWHQGYHAIHMTNYIRDFGHCASRDSSCSPIVASEGGRIQLRGYELDWITDIGALTTGHRFRDSGWTFSADRSAWADWSRMCGAFTNKTYGPTGEPMTDVFRAILTRGTLATFPSSGDPIHDMDILESWIR</sequence>
<evidence type="ECO:0008006" key="3">
    <source>
        <dbReference type="Google" id="ProtNLM"/>
    </source>
</evidence>
<keyword evidence="2" id="KW-1185">Reference proteome</keyword>
<reference evidence="2" key="1">
    <citation type="submission" date="2019-06" db="EMBL/GenBank/DDBJ databases">
        <authorList>
            <person name="Broberg M."/>
        </authorList>
    </citation>
    <scope>NUCLEOTIDE SEQUENCE [LARGE SCALE GENOMIC DNA]</scope>
</reference>
<dbReference type="PANTHER" id="PTHR24148">
    <property type="entry name" value="ANKYRIN REPEAT DOMAIN-CONTAINING PROTEIN 39 HOMOLOG-RELATED"/>
    <property type="match status" value="1"/>
</dbReference>
<evidence type="ECO:0000313" key="2">
    <source>
        <dbReference type="Proteomes" id="UP000775872"/>
    </source>
</evidence>
<dbReference type="OrthoDB" id="2157530at2759"/>
<protein>
    <recommendedName>
        <fullName evidence="3">Heterokaryon incompatibility domain-containing protein</fullName>
    </recommendedName>
</protein>
<accession>A0A9N9W7J7</accession>
<evidence type="ECO:0000313" key="1">
    <source>
        <dbReference type="EMBL" id="CAH0044589.1"/>
    </source>
</evidence>
<organism evidence="1 2">
    <name type="scientific">Clonostachys solani</name>
    <dbReference type="NCBI Taxonomy" id="160281"/>
    <lineage>
        <taxon>Eukaryota</taxon>
        <taxon>Fungi</taxon>
        <taxon>Dikarya</taxon>
        <taxon>Ascomycota</taxon>
        <taxon>Pezizomycotina</taxon>
        <taxon>Sordariomycetes</taxon>
        <taxon>Hypocreomycetidae</taxon>
        <taxon>Hypocreales</taxon>
        <taxon>Bionectriaceae</taxon>
        <taxon>Clonostachys</taxon>
    </lineage>
</organism>
<reference evidence="1 2" key="2">
    <citation type="submission" date="2021-10" db="EMBL/GenBank/DDBJ databases">
        <authorList>
            <person name="Piombo E."/>
        </authorList>
    </citation>
    <scope>NUCLEOTIDE SEQUENCE [LARGE SCALE GENOMIC DNA]</scope>
</reference>
<comment type="caution">
    <text evidence="1">The sequence shown here is derived from an EMBL/GenBank/DDBJ whole genome shotgun (WGS) entry which is preliminary data.</text>
</comment>
<dbReference type="InterPro" id="IPR052895">
    <property type="entry name" value="HetReg/Transcr_Mod"/>
</dbReference>
<dbReference type="PANTHER" id="PTHR24148:SF64">
    <property type="entry name" value="HETEROKARYON INCOMPATIBILITY DOMAIN-CONTAINING PROTEIN"/>
    <property type="match status" value="1"/>
</dbReference>
<dbReference type="Proteomes" id="UP000775872">
    <property type="component" value="Unassembled WGS sequence"/>
</dbReference>
<gene>
    <name evidence="1" type="ORF">CSOL1703_00010326</name>
</gene>
<dbReference type="AlphaFoldDB" id="A0A9N9W7J7"/>
<proteinExistence type="predicted"/>